<sequence>MIEKSICLRCATIKFLITPVKKFPAIRSVTPKWTSPTRVSQELNFEIVIASSGSSLTGSSKYGGLFNGIIIRIKAIVGDVK</sequence>
<name>A0A6J5KNW1_9CAUD</name>
<reference evidence="1" key="1">
    <citation type="submission" date="2020-04" db="EMBL/GenBank/DDBJ databases">
        <authorList>
            <person name="Chiriac C."/>
            <person name="Salcher M."/>
            <person name="Ghai R."/>
            <person name="Kavagutti S V."/>
        </authorList>
    </citation>
    <scope>NUCLEOTIDE SEQUENCE</scope>
</reference>
<proteinExistence type="predicted"/>
<dbReference type="EMBL" id="LR796167">
    <property type="protein sequence ID" value="CAB4123045.1"/>
    <property type="molecule type" value="Genomic_DNA"/>
</dbReference>
<gene>
    <name evidence="1" type="ORF">UFOVP29_204</name>
</gene>
<protein>
    <submittedName>
        <fullName evidence="1">Uncharacterized protein</fullName>
    </submittedName>
</protein>
<evidence type="ECO:0000313" key="1">
    <source>
        <dbReference type="EMBL" id="CAB4123045.1"/>
    </source>
</evidence>
<accession>A0A6J5KNW1</accession>
<organism evidence="1">
    <name type="scientific">uncultured Caudovirales phage</name>
    <dbReference type="NCBI Taxonomy" id="2100421"/>
    <lineage>
        <taxon>Viruses</taxon>
        <taxon>Duplodnaviria</taxon>
        <taxon>Heunggongvirae</taxon>
        <taxon>Uroviricota</taxon>
        <taxon>Caudoviricetes</taxon>
        <taxon>Peduoviridae</taxon>
        <taxon>Maltschvirus</taxon>
        <taxon>Maltschvirus maltsch</taxon>
    </lineage>
</organism>